<dbReference type="InterPro" id="IPR014955">
    <property type="entry name" value="DUF1826"/>
</dbReference>
<dbReference type="Proteomes" id="UP000315751">
    <property type="component" value="Unassembled WGS sequence"/>
</dbReference>
<dbReference type="RefSeq" id="WP_145736366.1">
    <property type="nucleotide sequence ID" value="NZ_VITR01000024.1"/>
</dbReference>
<proteinExistence type="predicted"/>
<dbReference type="AlphaFoldDB" id="A0A560GLW0"/>
<accession>A0A560GLW0</accession>
<protein>
    <submittedName>
        <fullName evidence="1">Uncharacterized protein DUF1826</fullName>
    </submittedName>
</protein>
<evidence type="ECO:0000313" key="2">
    <source>
        <dbReference type="Proteomes" id="UP000315751"/>
    </source>
</evidence>
<keyword evidence="2" id="KW-1185">Reference proteome</keyword>
<reference evidence="1 2" key="1">
    <citation type="submission" date="2019-06" db="EMBL/GenBank/DDBJ databases">
        <title>Genomic Encyclopedia of Type Strains, Phase IV (KMG-V): Genome sequencing to study the core and pangenomes of soil and plant-associated prokaryotes.</title>
        <authorList>
            <person name="Whitman W."/>
        </authorList>
    </citation>
    <scope>NUCLEOTIDE SEQUENCE [LARGE SCALE GENOMIC DNA]</scope>
    <source>
        <strain evidence="1 2">BR 11622</strain>
    </source>
</reference>
<sequence>MSVAGIVEDDTPAVLDRVMEPTVGLALWRRKGHPGAALDPWLDTLPAERLPHGRFLARLGDVGAALAPLLHGTEAPAALTADITDLCHRFLAVAGGEWIDVRLEAVGGDACWKFHRDHVRLRLITTYRGPGTQIVAPADAARALADQRRYRGPLHEMPRHAVALFKGCGATGCGGGPAGEEDGVVHRSPSVAGTGQVRLVLCLNLPSAASPEAWEPA</sequence>
<organism evidence="1 2">
    <name type="scientific">Nitrospirillum amazonense</name>
    <dbReference type="NCBI Taxonomy" id="28077"/>
    <lineage>
        <taxon>Bacteria</taxon>
        <taxon>Pseudomonadati</taxon>
        <taxon>Pseudomonadota</taxon>
        <taxon>Alphaproteobacteria</taxon>
        <taxon>Rhodospirillales</taxon>
        <taxon>Azospirillaceae</taxon>
        <taxon>Nitrospirillum</taxon>
    </lineage>
</organism>
<dbReference type="Pfam" id="PF08856">
    <property type="entry name" value="DUF1826"/>
    <property type="match status" value="1"/>
</dbReference>
<evidence type="ECO:0000313" key="1">
    <source>
        <dbReference type="EMBL" id="TWB34594.1"/>
    </source>
</evidence>
<comment type="caution">
    <text evidence="1">The sequence shown here is derived from an EMBL/GenBank/DDBJ whole genome shotgun (WGS) entry which is preliminary data.</text>
</comment>
<dbReference type="EMBL" id="VITR01000024">
    <property type="protein sequence ID" value="TWB34594.1"/>
    <property type="molecule type" value="Genomic_DNA"/>
</dbReference>
<name>A0A560GLW0_9PROT</name>
<gene>
    <name evidence="1" type="ORF">FBZ90_12414</name>
</gene>
<dbReference type="OrthoDB" id="5342505at2"/>